<evidence type="ECO:0000313" key="9">
    <source>
        <dbReference type="Proteomes" id="UP000308713"/>
    </source>
</evidence>
<accession>A0A5C4SRR5</accession>
<dbReference type="SMART" id="SM00642">
    <property type="entry name" value="Aamy"/>
    <property type="match status" value="1"/>
</dbReference>
<gene>
    <name evidence="6" type="primary">glgE</name>
    <name evidence="8" type="ORF">FGF67_00890</name>
</gene>
<dbReference type="RefSeq" id="WP_139694572.1">
    <property type="nucleotide sequence ID" value="NZ_CP074074.1"/>
</dbReference>
<comment type="similarity">
    <text evidence="6">Belongs to the glycosyl hydrolase 13 family. GlgE subfamily.</text>
</comment>
<dbReference type="InterPro" id="IPR021828">
    <property type="entry name" value="GlgE_dom_N/S"/>
</dbReference>
<sequence length="646" mass="75986">MKQNQKRVVIDYVSPNVNCGEFYIKRVVNEIVNVEAFIMADGHDVLGASILYKHENDKTWSETRMTLRSNDEWHGAFSVTKQGFYSYKVEAWVDYALNWRYGLIRKINDGQHVSSELLEGAEYIDAIINNVKEEDKHYLEKLRYIFKNENDYGEAITEACTDRLYQIFFKNPLKILANTSIEYKAYVDRKKARFSTWYEFFPRSTSQQEGIHGTFKDCERIMPRVKSMGFDVVYLPPIHPIGEVNRKGKNNTTEAKDGDVGSTWGIGSKYGGHKDVHPQLGTLNDFKNLIQVAKDNDIEIAMDYALQAAPDHPWVKEHPQWFKWRPDGTVQYAENPPKKYQDILPIYWESKDYKNLWKECLDILMYWIDCGIKIFRVDNPHTKPFYFWNWIISQVKAKHPDVIFLAEAFTAPKVMQQLAKQGYTQSYTYFTWRNNKHELIEYMHDLTKSDLKEYMQPNFWPNTPDINPYHLQGANESKHIQRYALAGTLSSCIGIYGPVFEYMITNPLLGKEEYLNSEKFQITHYDWSKQNKLTTIIAKINYIRHYNPALQQTNNIKFCHIENDSLIAFYKWNDDRSNEIFVVISLDEHHSQAGSVQMPLQDIGVPHGYNLEMHDLITDSRYNWNSEWCYVELHPTMPMHIFKINK</sequence>
<dbReference type="InterPro" id="IPR017853">
    <property type="entry name" value="GH"/>
</dbReference>
<evidence type="ECO:0000313" key="8">
    <source>
        <dbReference type="EMBL" id="TNJ47110.1"/>
    </source>
</evidence>
<feature type="domain" description="Glycosyl hydrolase family 13 catalytic" evidence="7">
    <location>
        <begin position="195"/>
        <end position="544"/>
    </location>
</feature>
<dbReference type="GO" id="GO:0004553">
    <property type="term" value="F:hydrolase activity, hydrolyzing O-glycosyl compounds"/>
    <property type="evidence" value="ECO:0007669"/>
    <property type="project" value="InterPro"/>
</dbReference>
<comment type="subunit">
    <text evidence="1 6">Homodimer.</text>
</comment>
<evidence type="ECO:0000256" key="4">
    <source>
        <dbReference type="ARBA" id="ARBA00023277"/>
    </source>
</evidence>
<proteinExistence type="inferred from homology"/>
<dbReference type="InterPro" id="IPR013780">
    <property type="entry name" value="Glyco_hydro_b"/>
</dbReference>
<dbReference type="CDD" id="cd11344">
    <property type="entry name" value="AmyAc_GlgE_like"/>
    <property type="match status" value="1"/>
</dbReference>
<evidence type="ECO:0000256" key="1">
    <source>
        <dbReference type="ARBA" id="ARBA00011738"/>
    </source>
</evidence>
<evidence type="ECO:0000256" key="2">
    <source>
        <dbReference type="ARBA" id="ARBA00022676"/>
    </source>
</evidence>
<dbReference type="Gene3D" id="3.20.20.80">
    <property type="entry name" value="Glycosidases"/>
    <property type="match status" value="1"/>
</dbReference>
<dbReference type="GO" id="GO:0016758">
    <property type="term" value="F:hexosyltransferase activity"/>
    <property type="evidence" value="ECO:0007669"/>
    <property type="project" value="UniProtKB-UniRule"/>
</dbReference>
<dbReference type="Pfam" id="PF21702">
    <property type="entry name" value="GLGE_C"/>
    <property type="match status" value="1"/>
</dbReference>
<dbReference type="EMBL" id="VDCS01000001">
    <property type="protein sequence ID" value="TNJ47110.1"/>
    <property type="molecule type" value="Genomic_DNA"/>
</dbReference>
<keyword evidence="2 6" id="KW-0328">Glycosyltransferase</keyword>
<dbReference type="Gene3D" id="2.60.40.1180">
    <property type="entry name" value="Golgi alpha-mannosidase II"/>
    <property type="match status" value="1"/>
</dbReference>
<dbReference type="Proteomes" id="UP000308713">
    <property type="component" value="Unassembled WGS sequence"/>
</dbReference>
<keyword evidence="3 6" id="KW-0808">Transferase</keyword>
<dbReference type="PANTHER" id="PTHR47786">
    <property type="entry name" value="ALPHA-1,4-GLUCAN:MALTOSE-1-PHOSPHATE MALTOSYLTRANSFERASE"/>
    <property type="match status" value="1"/>
</dbReference>
<dbReference type="OrthoDB" id="9805159at2"/>
<dbReference type="Gene3D" id="2.60.40.10">
    <property type="entry name" value="Immunoglobulins"/>
    <property type="match status" value="1"/>
</dbReference>
<dbReference type="InterPro" id="IPR006047">
    <property type="entry name" value="GH13_cat_dom"/>
</dbReference>
<dbReference type="InterPro" id="IPR013783">
    <property type="entry name" value="Ig-like_fold"/>
</dbReference>
<comment type="caution">
    <text evidence="8">The sequence shown here is derived from an EMBL/GenBank/DDBJ whole genome shotgun (WGS) entry which is preliminary data.</text>
</comment>
<feature type="active site" description="Nucleophile" evidence="6">
    <location>
        <position position="378"/>
    </location>
</feature>
<feature type="active site" description="Proton donor" evidence="6">
    <location>
        <position position="407"/>
    </location>
</feature>
<evidence type="ECO:0000256" key="6">
    <source>
        <dbReference type="HAMAP-Rule" id="MF_02124"/>
    </source>
</evidence>
<feature type="site" description="Transition state stabilizer" evidence="6">
    <location>
        <position position="465"/>
    </location>
</feature>
<protein>
    <recommendedName>
        <fullName evidence="6">Alpha-1,4-glucan:maltose-1-phosphate maltosyltransferase</fullName>
        <shortName evidence="6">GMPMT</shortName>
        <ecNumber evidence="6">2.4.99.16</ecNumber>
    </recommendedName>
    <alternativeName>
        <fullName evidence="6">(1-&gt;4)-alpha-D-glucan:maltose-1-phosphate alpha-D-maltosyltransferase</fullName>
    </alternativeName>
</protein>
<feature type="binding site" evidence="6">
    <location>
        <position position="307"/>
    </location>
    <ligand>
        <name>alpha-maltose 1-phosphate</name>
        <dbReference type="ChEBI" id="CHEBI:63576"/>
    </ligand>
</feature>
<name>A0A5C4SRR5_9FLAO</name>
<evidence type="ECO:0000259" key="7">
    <source>
        <dbReference type="SMART" id="SM00642"/>
    </source>
</evidence>
<dbReference type="PANTHER" id="PTHR47786:SF2">
    <property type="entry name" value="GLYCOSYL HYDROLASE FAMILY 13 CATALYTIC DOMAIN-CONTAINING PROTEIN"/>
    <property type="match status" value="1"/>
</dbReference>
<dbReference type="InterPro" id="IPR049171">
    <property type="entry name" value="GLGE_C"/>
</dbReference>
<feature type="binding site" evidence="6">
    <location>
        <begin position="519"/>
        <end position="520"/>
    </location>
    <ligand>
        <name>alpha-maltose 1-phosphate</name>
        <dbReference type="ChEBI" id="CHEBI:63576"/>
    </ligand>
</feature>
<dbReference type="SUPFAM" id="SSF51445">
    <property type="entry name" value="(Trans)glycosidases"/>
    <property type="match status" value="1"/>
</dbReference>
<dbReference type="HAMAP" id="MF_02124">
    <property type="entry name" value="GlgE"/>
    <property type="match status" value="1"/>
</dbReference>
<dbReference type="GO" id="GO:0030979">
    <property type="term" value="P:alpha-glucan biosynthetic process"/>
    <property type="evidence" value="ECO:0007669"/>
    <property type="project" value="UniProtKB-UniRule"/>
</dbReference>
<comment type="catalytic activity">
    <reaction evidence="5 6">
        <text>alpha-maltose 1-phosphate + [(1-&gt;4)-alpha-D-glucosyl](n) = [(1-&gt;4)-alpha-D-glucosyl](n+2) + phosphate</text>
        <dbReference type="Rhea" id="RHEA:42692"/>
        <dbReference type="Rhea" id="RHEA-COMP:9584"/>
        <dbReference type="Rhea" id="RHEA-COMP:10183"/>
        <dbReference type="ChEBI" id="CHEBI:15444"/>
        <dbReference type="ChEBI" id="CHEBI:43474"/>
        <dbReference type="ChEBI" id="CHEBI:63576"/>
        <dbReference type="EC" id="2.4.99.16"/>
    </reaction>
</comment>
<dbReference type="Pfam" id="PF11896">
    <property type="entry name" value="GlgE_dom_N_S"/>
    <property type="match status" value="1"/>
</dbReference>
<evidence type="ECO:0000256" key="5">
    <source>
        <dbReference type="ARBA" id="ARBA00048735"/>
    </source>
</evidence>
<keyword evidence="4 6" id="KW-0119">Carbohydrate metabolism</keyword>
<reference evidence="8 9" key="1">
    <citation type="submission" date="2019-05" db="EMBL/GenBank/DDBJ databases">
        <title>Tamlana fucoidanivorans sp. nov., isolated from the surface of algae collected from Fujian province in China.</title>
        <authorList>
            <person name="Li J."/>
        </authorList>
    </citation>
    <scope>NUCLEOTIDE SEQUENCE [LARGE SCALE GENOMIC DNA]</scope>
    <source>
        <strain evidence="8 9">CW2-9</strain>
    </source>
</reference>
<feature type="binding site" evidence="6">
    <location>
        <position position="342"/>
    </location>
    <ligand>
        <name>alpha-maltose 1-phosphate</name>
        <dbReference type="ChEBI" id="CHEBI:63576"/>
    </ligand>
</feature>
<feature type="binding site" evidence="6">
    <location>
        <position position="379"/>
    </location>
    <ligand>
        <name>alpha-maltose 1-phosphate</name>
        <dbReference type="ChEBI" id="CHEBI:63576"/>
    </ligand>
</feature>
<organism evidence="8 9">
    <name type="scientific">Allotamlana fucoidanivorans</name>
    <dbReference type="NCBI Taxonomy" id="2583814"/>
    <lineage>
        <taxon>Bacteria</taxon>
        <taxon>Pseudomonadati</taxon>
        <taxon>Bacteroidota</taxon>
        <taxon>Flavobacteriia</taxon>
        <taxon>Flavobacteriales</taxon>
        <taxon>Flavobacteriaceae</taxon>
        <taxon>Allotamlana</taxon>
    </lineage>
</organism>
<keyword evidence="9" id="KW-1185">Reference proteome</keyword>
<dbReference type="Gene3D" id="1.20.58.80">
    <property type="entry name" value="Phosphotransferase system, lactose/cellobiose-type IIA subunit"/>
    <property type="match status" value="1"/>
</dbReference>
<dbReference type="AlphaFoldDB" id="A0A5C4SRR5"/>
<dbReference type="EC" id="2.4.99.16" evidence="6"/>
<evidence type="ECO:0000256" key="3">
    <source>
        <dbReference type="ARBA" id="ARBA00022679"/>
    </source>
</evidence>
<dbReference type="InterPro" id="IPR026585">
    <property type="entry name" value="GlgE"/>
</dbReference>
<comment type="function">
    <text evidence="6">Maltosyltransferase that uses maltose 1-phosphate (M1P) as the sugar donor to elongate linear or branched alpha-(1-&gt;4)-glucans. Is involved in a branched alpha-glucan biosynthetic pathway from trehalose, together with TreS, Mak and GlgB.</text>
</comment>
<feature type="binding site" evidence="6">
    <location>
        <position position="247"/>
    </location>
    <ligand>
        <name>alpha-maltose 1-phosphate</name>
        <dbReference type="ChEBI" id="CHEBI:63576"/>
    </ligand>
</feature>